<dbReference type="OrthoDB" id="9770923at2"/>
<gene>
    <name evidence="8" type="ORF">DCC39_05745</name>
</gene>
<dbReference type="PANTHER" id="PTHR31566:SF0">
    <property type="entry name" value="CYTOCHROME C BIOGENESIS PROTEIN CCS1, CHLOROPLASTIC"/>
    <property type="match status" value="1"/>
</dbReference>
<protein>
    <submittedName>
        <fullName evidence="8">Cytochrome C biogenesis protein</fullName>
    </submittedName>
</protein>
<comment type="subcellular location">
    <subcellularLocation>
        <location evidence="1">Membrane</location>
        <topology evidence="1">Multi-pass membrane protein</topology>
    </subcellularLocation>
</comment>
<dbReference type="AlphaFoldDB" id="A0A2U1K5N8"/>
<keyword evidence="9" id="KW-1185">Reference proteome</keyword>
<evidence type="ECO:0000256" key="1">
    <source>
        <dbReference type="ARBA" id="ARBA00004141"/>
    </source>
</evidence>
<dbReference type="GO" id="GO:0017004">
    <property type="term" value="P:cytochrome complex assembly"/>
    <property type="evidence" value="ECO:0007669"/>
    <property type="project" value="UniProtKB-KW"/>
</dbReference>
<evidence type="ECO:0000256" key="3">
    <source>
        <dbReference type="ARBA" id="ARBA00022748"/>
    </source>
</evidence>
<name>A0A2U1K5N8_9BACI</name>
<dbReference type="Pfam" id="PF05140">
    <property type="entry name" value="ResB"/>
    <property type="match status" value="1"/>
</dbReference>
<comment type="caution">
    <text evidence="8">The sequence shown here is derived from an EMBL/GenBank/DDBJ whole genome shotgun (WGS) entry which is preliminary data.</text>
</comment>
<evidence type="ECO:0000259" key="7">
    <source>
        <dbReference type="Pfam" id="PF05140"/>
    </source>
</evidence>
<dbReference type="EMBL" id="QCZG01000008">
    <property type="protein sequence ID" value="PWA12514.1"/>
    <property type="molecule type" value="Genomic_DNA"/>
</dbReference>
<dbReference type="Proteomes" id="UP000245998">
    <property type="component" value="Unassembled WGS sequence"/>
</dbReference>
<feature type="transmembrane region" description="Helical" evidence="6">
    <location>
        <begin position="124"/>
        <end position="146"/>
    </location>
</feature>
<proteinExistence type="predicted"/>
<reference evidence="8 9" key="1">
    <citation type="submission" date="2018-04" db="EMBL/GenBank/DDBJ databases">
        <title>Camelliibacillus theae gen. nov., sp. nov., isolated from Pu'er tea.</title>
        <authorList>
            <person name="Niu L."/>
        </authorList>
    </citation>
    <scope>NUCLEOTIDE SEQUENCE [LARGE SCALE GENOMIC DNA]</scope>
    <source>
        <strain evidence="8 9">T8</strain>
    </source>
</reference>
<dbReference type="RefSeq" id="WP_116553931.1">
    <property type="nucleotide sequence ID" value="NZ_QCZG01000008.1"/>
</dbReference>
<evidence type="ECO:0000313" key="9">
    <source>
        <dbReference type="Proteomes" id="UP000245998"/>
    </source>
</evidence>
<evidence type="ECO:0000256" key="5">
    <source>
        <dbReference type="ARBA" id="ARBA00023136"/>
    </source>
</evidence>
<evidence type="ECO:0000256" key="4">
    <source>
        <dbReference type="ARBA" id="ARBA00022989"/>
    </source>
</evidence>
<evidence type="ECO:0000313" key="8">
    <source>
        <dbReference type="EMBL" id="PWA12514.1"/>
    </source>
</evidence>
<dbReference type="GO" id="GO:0016020">
    <property type="term" value="C:membrane"/>
    <property type="evidence" value="ECO:0007669"/>
    <property type="project" value="UniProtKB-SubCell"/>
</dbReference>
<keyword evidence="2 6" id="KW-0812">Transmembrane</keyword>
<keyword evidence="5 6" id="KW-0472">Membrane</keyword>
<keyword evidence="3" id="KW-0201">Cytochrome c-type biogenesis</keyword>
<organism evidence="8 9">
    <name type="scientific">Pueribacillus theae</name>
    <dbReference type="NCBI Taxonomy" id="2171751"/>
    <lineage>
        <taxon>Bacteria</taxon>
        <taxon>Bacillati</taxon>
        <taxon>Bacillota</taxon>
        <taxon>Bacilli</taxon>
        <taxon>Bacillales</taxon>
        <taxon>Bacillaceae</taxon>
        <taxon>Pueribacillus</taxon>
    </lineage>
</organism>
<sequence length="543" mass="62675">MKEIICECGHKNPPGTMLCESCGKPLGSEEHSNEILNMRYEGSARRSQTYQRTLIDKVWNFFSSVKVGVWIIVILVIASAIGTLFPQEMYIPPGVSASTYYEEQYGFLGKLYYTLGFHNLYSQWWYILLLSALGTSIIIASLDRFVPLYRSLKNQRVTRHDSFMKRQRIFGVTKTNDPDPIISLAKDELKKKRYKVREENGNLLAEKNRFSRWGAYVNHTGLIIFLIGAMLRFFPGMYVDEMFQLRDGETKAIPGTNGEYYLKNNQFIFEVYDEKDEKFKNAIQSTEQGMVAKNFQTNATLFKREDDAIPGSEPKLMKVKDYPIRVNEPLKVEGYAIYQTSYKLNELQSMSFSLEKKNPEDKIGNFNVDLLKPKEKYDLGNGYTVELMDYFPDFEFNEKGEPTTKSKAPNNPAFIFKMITPEKPEGEVSFVAIRQNLEPLGENMYKLSFSGVETTNTTALTVRKDNTLWILAIGGAIFMIGVVQGMYWHHRRIWIGRKENEVWMAGHTNKGWFGLKNEMEWIAEKIGLEKPIDQVEEKNKAEE</sequence>
<evidence type="ECO:0000256" key="2">
    <source>
        <dbReference type="ARBA" id="ARBA00022692"/>
    </source>
</evidence>
<feature type="domain" description="ResB-like" evidence="7">
    <location>
        <begin position="65"/>
        <end position="520"/>
    </location>
</feature>
<dbReference type="InterPro" id="IPR023494">
    <property type="entry name" value="Cyt_c_bgen_Ccs1/CcsB/ResB"/>
</dbReference>
<keyword evidence="4 6" id="KW-1133">Transmembrane helix</keyword>
<feature type="transmembrane region" description="Helical" evidence="6">
    <location>
        <begin position="67"/>
        <end position="85"/>
    </location>
</feature>
<feature type="transmembrane region" description="Helical" evidence="6">
    <location>
        <begin position="213"/>
        <end position="234"/>
    </location>
</feature>
<feature type="transmembrane region" description="Helical" evidence="6">
    <location>
        <begin position="468"/>
        <end position="488"/>
    </location>
</feature>
<dbReference type="InterPro" id="IPR007816">
    <property type="entry name" value="ResB-like_domain"/>
</dbReference>
<evidence type="ECO:0000256" key="6">
    <source>
        <dbReference type="SAM" id="Phobius"/>
    </source>
</evidence>
<accession>A0A2U1K5N8</accession>
<dbReference type="PANTHER" id="PTHR31566">
    <property type="entry name" value="CYTOCHROME C BIOGENESIS PROTEIN CCS1, CHLOROPLASTIC"/>
    <property type="match status" value="1"/>
</dbReference>